<dbReference type="PANTHER" id="PTHR44324">
    <property type="entry name" value="WD40 REPEAT DOMAIN 95"/>
    <property type="match status" value="1"/>
</dbReference>
<evidence type="ECO:0000256" key="4">
    <source>
        <dbReference type="PROSITE-ProRule" id="PRU00221"/>
    </source>
</evidence>
<dbReference type="PROSITE" id="PS00678">
    <property type="entry name" value="WD_REPEATS_1"/>
    <property type="match status" value="1"/>
</dbReference>
<accession>A0A803T121</accession>
<sequence length="441" mass="50091">IFRSSSEILRSTSMTGGYDPEIRVWNPYVTSSSITQLKGHATAVTNIMINRERTTIVSLSKDKVGACVVWSVPLGNCPISAIYYHIPNNFLVCATYTVSKRNWMKWERRFWEGGEDGKPEQQNQFNFLAWFLPQVVSGCYSGLISVWDILSGQKFMEFATALEQPVEITAMMFDPPERRLITALKNGTIKLWELQQRSLVRETNIDIFLIESKHWKSYHCDDILCMDGHKSKLLATASCNGDIVLWNVHSGQAFCRFNASESPLVLQPKRVLFLKTRERAPDTAILLTSCTDGYIYAWAVGNKGGLMGKFHAAHKPGSSSSSIQSIMSLAFLHLVAMAFPLRQVYQGWVTTLVPPTCLNSWRGHLKNVVSIRYVDRYRSILTASHDCTVKLWMLTGKHIGTAHLFESQYNTENDCVQVNRMGVCFLSSLWIVAYRIPRQHW</sequence>
<dbReference type="AlphaFoldDB" id="A0A803T121"/>
<proteinExistence type="predicted"/>
<feature type="repeat" description="WD" evidence="4">
    <location>
        <begin position="168"/>
        <end position="202"/>
    </location>
</feature>
<dbReference type="InterPro" id="IPR015943">
    <property type="entry name" value="WD40/YVTN_repeat-like_dom_sf"/>
</dbReference>
<organism evidence="5 6">
    <name type="scientific">Anolis carolinensis</name>
    <name type="common">Green anole</name>
    <name type="synonym">American chameleon</name>
    <dbReference type="NCBI Taxonomy" id="28377"/>
    <lineage>
        <taxon>Eukaryota</taxon>
        <taxon>Metazoa</taxon>
        <taxon>Chordata</taxon>
        <taxon>Craniata</taxon>
        <taxon>Vertebrata</taxon>
        <taxon>Euteleostomi</taxon>
        <taxon>Lepidosauria</taxon>
        <taxon>Squamata</taxon>
        <taxon>Bifurcata</taxon>
        <taxon>Unidentata</taxon>
        <taxon>Episquamata</taxon>
        <taxon>Toxicofera</taxon>
        <taxon>Iguania</taxon>
        <taxon>Dactyloidae</taxon>
        <taxon>Anolis</taxon>
    </lineage>
</organism>
<dbReference type="Ensembl" id="ENSACAT00000040021.1">
    <property type="protein sequence ID" value="ENSACAP00000028911.1"/>
    <property type="gene ID" value="ENSACAG00000041343.1"/>
</dbReference>
<reference evidence="5" key="2">
    <citation type="submission" date="2025-08" db="UniProtKB">
        <authorList>
            <consortium name="Ensembl"/>
        </authorList>
    </citation>
    <scope>IDENTIFICATION</scope>
</reference>
<keyword evidence="2 4" id="KW-0853">WD repeat</keyword>
<dbReference type="Gene3D" id="2.130.10.10">
    <property type="entry name" value="YVTN repeat-like/Quinoprotein amine dehydrogenase"/>
    <property type="match status" value="3"/>
</dbReference>
<evidence type="ECO:0000256" key="3">
    <source>
        <dbReference type="ARBA" id="ARBA00022737"/>
    </source>
</evidence>
<keyword evidence="6" id="KW-1185">Reference proteome</keyword>
<keyword evidence="3" id="KW-0677">Repeat</keyword>
<dbReference type="InterPro" id="IPR036322">
    <property type="entry name" value="WD40_repeat_dom_sf"/>
</dbReference>
<name>A0A803T121_ANOCA</name>
<evidence type="ECO:0000256" key="1">
    <source>
        <dbReference type="ARBA" id="ARBA00014901"/>
    </source>
</evidence>
<dbReference type="Pfam" id="PF00400">
    <property type="entry name" value="WD40"/>
    <property type="match status" value="1"/>
</dbReference>
<dbReference type="SMART" id="SM00320">
    <property type="entry name" value="WD40"/>
    <property type="match status" value="5"/>
</dbReference>
<dbReference type="InterPro" id="IPR051242">
    <property type="entry name" value="WD-EF-hand_domain"/>
</dbReference>
<evidence type="ECO:0000313" key="6">
    <source>
        <dbReference type="Proteomes" id="UP000001646"/>
    </source>
</evidence>
<dbReference type="GeneTree" id="ENSGT00940000163617"/>
<dbReference type="InterPro" id="IPR019775">
    <property type="entry name" value="WD40_repeat_CS"/>
</dbReference>
<reference evidence="5" key="3">
    <citation type="submission" date="2025-09" db="UniProtKB">
        <authorList>
            <consortium name="Ensembl"/>
        </authorList>
    </citation>
    <scope>IDENTIFICATION</scope>
</reference>
<dbReference type="InterPro" id="IPR001680">
    <property type="entry name" value="WD40_rpt"/>
</dbReference>
<dbReference type="SUPFAM" id="SSF50978">
    <property type="entry name" value="WD40 repeat-like"/>
    <property type="match status" value="1"/>
</dbReference>
<dbReference type="Proteomes" id="UP000001646">
    <property type="component" value="Unplaced"/>
</dbReference>
<evidence type="ECO:0000313" key="5">
    <source>
        <dbReference type="Ensembl" id="ENSACAP00000028911.1"/>
    </source>
</evidence>
<protein>
    <recommendedName>
        <fullName evidence="1">WD repeat-containing protein on Y chromosome</fullName>
    </recommendedName>
</protein>
<evidence type="ECO:0000256" key="2">
    <source>
        <dbReference type="ARBA" id="ARBA00022574"/>
    </source>
</evidence>
<gene>
    <name evidence="5" type="primary">EFCAB8</name>
</gene>
<reference evidence="5" key="1">
    <citation type="submission" date="2009-12" db="EMBL/GenBank/DDBJ databases">
        <title>The Genome Sequence of Anolis carolinensis (Green Anole Lizard).</title>
        <authorList>
            <consortium name="The Genome Sequencing Platform"/>
            <person name="Di Palma F."/>
            <person name="Alfoldi J."/>
            <person name="Heiman D."/>
            <person name="Young S."/>
            <person name="Grabherr M."/>
            <person name="Johnson J."/>
            <person name="Lander E.S."/>
            <person name="Lindblad-Toh K."/>
        </authorList>
    </citation>
    <scope>NUCLEOTIDE SEQUENCE [LARGE SCALE GENOMIC DNA]</scope>
    <source>
        <strain evidence="5">JBL SC #1</strain>
    </source>
</reference>
<dbReference type="PANTHER" id="PTHR44324:SF6">
    <property type="entry name" value="EF-HAND CALCIUM BINDING DOMAIN 8"/>
    <property type="match status" value="1"/>
</dbReference>
<dbReference type="PROSITE" id="PS50082">
    <property type="entry name" value="WD_REPEATS_2"/>
    <property type="match status" value="2"/>
</dbReference>
<feature type="repeat" description="WD" evidence="4">
    <location>
        <begin position="361"/>
        <end position="392"/>
    </location>
</feature>